<dbReference type="Pfam" id="PF00332">
    <property type="entry name" value="Glyco_hydro_17"/>
    <property type="match status" value="1"/>
</dbReference>
<dbReference type="OMA" id="DLSCKFC"/>
<keyword evidence="6" id="KW-0732">Signal</keyword>
<dbReference type="AlphaFoldDB" id="A0AA38FBE2"/>
<dbReference type="InterPro" id="IPR044965">
    <property type="entry name" value="Glyco_hydro_17_plant"/>
</dbReference>
<evidence type="ECO:0000256" key="6">
    <source>
        <dbReference type="ARBA" id="ARBA00022729"/>
    </source>
</evidence>
<comment type="caution">
    <text evidence="12">The sequence shown here is derived from an EMBL/GenBank/DDBJ whole genome shotgun (WGS) entry which is preliminary data.</text>
</comment>
<keyword evidence="7" id="KW-0378">Hydrolase</keyword>
<keyword evidence="9" id="KW-0326">Glycosidase</keyword>
<evidence type="ECO:0000256" key="2">
    <source>
        <dbReference type="ARBA" id="ARBA00004613"/>
    </source>
</evidence>
<sequence length="489" mass="52266">MAECMLRRRRRLKSFSSSNTELQRIVLVGLCICITWVSAWGETGEGTDAAPGIGVNYGTVGNNLPPPSQVAKLLANTIVNRIKIYDSDSTVLQAFAHTGIAVVVGMENEKVQGVSESASSAQAWVTQRVAAYYPATSIVQITVGNEVLTNTDGKLNDALVPAMENVHAALLSLGLADKIKVSTPHSMAILASSFPPSAATFAPSLLPIMKPMLKFLQDTGAPFMVNAYPYFAYRDNPKEVSLDYVLFGQSPGVTDPKGFTYNNMLDAQIDAIYSAMAALGHNDSIPVSVSETGWPSKGDPADIGVNPDNARNYNTRVIKHVTSSAGTPMRPNRMIDTYIFALFNENKKPGPTTERNFGLLQPDGSKAYDVDLTCGYCGAPAPAPPAPAPPPNPMSLTMSRPPKGAKVGSAIWCIAKPNAELSVLQESLDFSCGQGGADCSSIHEGGPCYSPNTVHAHASFAMNSYYQVHGRNYWNCDFKGTGLVTFTDP</sequence>
<keyword evidence="5" id="KW-0964">Secreted</keyword>
<comment type="similarity">
    <text evidence="3 10">Belongs to the glycosyl hydrolase 17 family.</text>
</comment>
<dbReference type="GO" id="GO:0042973">
    <property type="term" value="F:glucan endo-1,3-beta-D-glucosidase activity"/>
    <property type="evidence" value="ECO:0007669"/>
    <property type="project" value="UniProtKB-EC"/>
</dbReference>
<dbReference type="SMART" id="SM00768">
    <property type="entry name" value="X8"/>
    <property type="match status" value="1"/>
</dbReference>
<evidence type="ECO:0000256" key="8">
    <source>
        <dbReference type="ARBA" id="ARBA00023157"/>
    </source>
</evidence>
<dbReference type="PANTHER" id="PTHR32227">
    <property type="entry name" value="GLUCAN ENDO-1,3-BETA-GLUCOSIDASE BG1-RELATED-RELATED"/>
    <property type="match status" value="1"/>
</dbReference>
<comment type="catalytic activity">
    <reaction evidence="1">
        <text>Hydrolysis of (1-&gt;3)-beta-D-glucosidic linkages in (1-&gt;3)-beta-D-glucans.</text>
        <dbReference type="EC" id="3.2.1.39"/>
    </reaction>
</comment>
<keyword evidence="8" id="KW-1015">Disulfide bond</keyword>
<accession>A0AA38FBE2</accession>
<evidence type="ECO:0000256" key="1">
    <source>
        <dbReference type="ARBA" id="ARBA00000382"/>
    </source>
</evidence>
<dbReference type="GO" id="GO:0005975">
    <property type="term" value="P:carbohydrate metabolic process"/>
    <property type="evidence" value="ECO:0007669"/>
    <property type="project" value="InterPro"/>
</dbReference>
<protein>
    <recommendedName>
        <fullName evidence="4">glucan endo-1,3-beta-D-glucosidase</fullName>
        <ecNumber evidence="4">3.2.1.39</ecNumber>
    </recommendedName>
</protein>
<evidence type="ECO:0000256" key="10">
    <source>
        <dbReference type="RuleBase" id="RU004335"/>
    </source>
</evidence>
<evidence type="ECO:0000256" key="5">
    <source>
        <dbReference type="ARBA" id="ARBA00022525"/>
    </source>
</evidence>
<dbReference type="GO" id="GO:0005576">
    <property type="term" value="C:extracellular region"/>
    <property type="evidence" value="ECO:0007669"/>
    <property type="project" value="UniProtKB-SubCell"/>
</dbReference>
<dbReference type="Pfam" id="PF07983">
    <property type="entry name" value="X8"/>
    <property type="match status" value="1"/>
</dbReference>
<proteinExistence type="inferred from homology"/>
<evidence type="ECO:0000313" key="12">
    <source>
        <dbReference type="EMBL" id="KAH9299724.1"/>
    </source>
</evidence>
<feature type="non-terminal residue" evidence="12">
    <location>
        <position position="489"/>
    </location>
</feature>
<dbReference type="Gene3D" id="1.20.58.1040">
    <property type="match status" value="1"/>
</dbReference>
<dbReference type="SUPFAM" id="SSF51445">
    <property type="entry name" value="(Trans)glycosidases"/>
    <property type="match status" value="1"/>
</dbReference>
<evidence type="ECO:0000256" key="3">
    <source>
        <dbReference type="ARBA" id="ARBA00008773"/>
    </source>
</evidence>
<dbReference type="InterPro" id="IPR012946">
    <property type="entry name" value="X8"/>
</dbReference>
<comment type="subcellular location">
    <subcellularLocation>
        <location evidence="2">Secreted</location>
    </subcellularLocation>
</comment>
<dbReference type="FunFam" id="3.20.20.80:FF:000005">
    <property type="entry name" value="Glucan endo-1,3-beta-glucosidase 14"/>
    <property type="match status" value="1"/>
</dbReference>
<dbReference type="FunFam" id="1.20.58.1040:FF:000003">
    <property type="entry name" value="glucan endo-1,3-beta-glucosidase 7"/>
    <property type="match status" value="1"/>
</dbReference>
<dbReference type="Proteomes" id="UP000824469">
    <property type="component" value="Unassembled WGS sequence"/>
</dbReference>
<reference evidence="12 13" key="1">
    <citation type="journal article" date="2021" name="Nat. Plants">
        <title>The Taxus genome provides insights into paclitaxel biosynthesis.</title>
        <authorList>
            <person name="Xiong X."/>
            <person name="Gou J."/>
            <person name="Liao Q."/>
            <person name="Li Y."/>
            <person name="Zhou Q."/>
            <person name="Bi G."/>
            <person name="Li C."/>
            <person name="Du R."/>
            <person name="Wang X."/>
            <person name="Sun T."/>
            <person name="Guo L."/>
            <person name="Liang H."/>
            <person name="Lu P."/>
            <person name="Wu Y."/>
            <person name="Zhang Z."/>
            <person name="Ro D.K."/>
            <person name="Shang Y."/>
            <person name="Huang S."/>
            <person name="Yan J."/>
        </authorList>
    </citation>
    <scope>NUCLEOTIDE SEQUENCE [LARGE SCALE GENOMIC DNA]</scope>
    <source>
        <strain evidence="12">Ta-2019</strain>
    </source>
</reference>
<evidence type="ECO:0000256" key="4">
    <source>
        <dbReference type="ARBA" id="ARBA00012780"/>
    </source>
</evidence>
<dbReference type="InterPro" id="IPR000490">
    <property type="entry name" value="Glyco_hydro_17"/>
</dbReference>
<organism evidence="12 13">
    <name type="scientific">Taxus chinensis</name>
    <name type="common">Chinese yew</name>
    <name type="synonym">Taxus wallichiana var. chinensis</name>
    <dbReference type="NCBI Taxonomy" id="29808"/>
    <lineage>
        <taxon>Eukaryota</taxon>
        <taxon>Viridiplantae</taxon>
        <taxon>Streptophyta</taxon>
        <taxon>Embryophyta</taxon>
        <taxon>Tracheophyta</taxon>
        <taxon>Spermatophyta</taxon>
        <taxon>Pinopsida</taxon>
        <taxon>Pinidae</taxon>
        <taxon>Conifers II</taxon>
        <taxon>Cupressales</taxon>
        <taxon>Taxaceae</taxon>
        <taxon>Taxus</taxon>
    </lineage>
</organism>
<evidence type="ECO:0000259" key="11">
    <source>
        <dbReference type="SMART" id="SM00768"/>
    </source>
</evidence>
<evidence type="ECO:0000313" key="13">
    <source>
        <dbReference type="Proteomes" id="UP000824469"/>
    </source>
</evidence>
<feature type="domain" description="X8" evidence="11">
    <location>
        <begin position="411"/>
        <end position="489"/>
    </location>
</feature>
<name>A0AA38FBE2_TAXCH</name>
<evidence type="ECO:0000256" key="7">
    <source>
        <dbReference type="ARBA" id="ARBA00022801"/>
    </source>
</evidence>
<dbReference type="EMBL" id="JAHRHJ020000010">
    <property type="protein sequence ID" value="KAH9299724.1"/>
    <property type="molecule type" value="Genomic_DNA"/>
</dbReference>
<keyword evidence="13" id="KW-1185">Reference proteome</keyword>
<dbReference type="InterPro" id="IPR017853">
    <property type="entry name" value="GH"/>
</dbReference>
<dbReference type="EC" id="3.2.1.39" evidence="4"/>
<gene>
    <name evidence="12" type="ORF">KI387_031406</name>
</gene>
<dbReference type="Gene3D" id="3.20.20.80">
    <property type="entry name" value="Glycosidases"/>
    <property type="match status" value="1"/>
</dbReference>
<evidence type="ECO:0000256" key="9">
    <source>
        <dbReference type="ARBA" id="ARBA00023295"/>
    </source>
</evidence>